<accession>A0A8R1YD70</accession>
<dbReference type="GO" id="GO:0008270">
    <property type="term" value="F:zinc ion binding"/>
    <property type="evidence" value="ECO:0007669"/>
    <property type="project" value="UniProtKB-KW"/>
</dbReference>
<evidence type="ECO:0000259" key="4">
    <source>
        <dbReference type="Pfam" id="PF00097"/>
    </source>
</evidence>
<evidence type="ECO:0000256" key="1">
    <source>
        <dbReference type="ARBA" id="ARBA00022723"/>
    </source>
</evidence>
<reference evidence="6" key="1">
    <citation type="journal article" date="2008" name="Nat. Genet.">
        <title>The Pristionchus pacificus genome provides a unique perspective on nematode lifestyle and parasitism.</title>
        <authorList>
            <person name="Dieterich C."/>
            <person name="Clifton S.W."/>
            <person name="Schuster L.N."/>
            <person name="Chinwalla A."/>
            <person name="Delehaunty K."/>
            <person name="Dinkelacker I."/>
            <person name="Fulton L."/>
            <person name="Fulton R."/>
            <person name="Godfrey J."/>
            <person name="Minx P."/>
            <person name="Mitreva M."/>
            <person name="Roeseler W."/>
            <person name="Tian H."/>
            <person name="Witte H."/>
            <person name="Yang S.P."/>
            <person name="Wilson R.K."/>
            <person name="Sommer R.J."/>
        </authorList>
    </citation>
    <scope>NUCLEOTIDE SEQUENCE [LARGE SCALE GENOMIC DNA]</scope>
    <source>
        <strain evidence="6">PS312</strain>
    </source>
</reference>
<organism evidence="5 6">
    <name type="scientific">Pristionchus pacificus</name>
    <name type="common">Parasitic nematode worm</name>
    <dbReference type="NCBI Taxonomy" id="54126"/>
    <lineage>
        <taxon>Eukaryota</taxon>
        <taxon>Metazoa</taxon>
        <taxon>Ecdysozoa</taxon>
        <taxon>Nematoda</taxon>
        <taxon>Chromadorea</taxon>
        <taxon>Rhabditida</taxon>
        <taxon>Rhabditina</taxon>
        <taxon>Diplogasteromorpha</taxon>
        <taxon>Diplogasteroidea</taxon>
        <taxon>Neodiplogasteridae</taxon>
        <taxon>Pristionchus</taxon>
    </lineage>
</organism>
<dbReference type="Proteomes" id="UP000005239">
    <property type="component" value="Unassembled WGS sequence"/>
</dbReference>
<dbReference type="AlphaFoldDB" id="A0A2A6BKD8"/>
<keyword evidence="1" id="KW-0479">Metal-binding</keyword>
<keyword evidence="3" id="KW-0862">Zinc</keyword>
<reference evidence="5" key="2">
    <citation type="submission" date="2022-06" db="UniProtKB">
        <authorList>
            <consortium name="EnsemblMetazoa"/>
        </authorList>
    </citation>
    <scope>IDENTIFICATION</scope>
    <source>
        <strain evidence="5">PS312</strain>
    </source>
</reference>
<accession>A0A2A6BKD8</accession>
<evidence type="ECO:0000313" key="5">
    <source>
        <dbReference type="EnsemblMetazoa" id="PPA09194.1"/>
    </source>
</evidence>
<feature type="domain" description="Zinc finger C3HC4 RING-type" evidence="4">
    <location>
        <begin position="82"/>
        <end position="110"/>
    </location>
</feature>
<evidence type="ECO:0000256" key="3">
    <source>
        <dbReference type="ARBA" id="ARBA00022833"/>
    </source>
</evidence>
<dbReference type="Gene3D" id="3.30.40.10">
    <property type="entry name" value="Zinc/RING finger domain, C3HC4 (zinc finger)"/>
    <property type="match status" value="1"/>
</dbReference>
<dbReference type="Pfam" id="PF00097">
    <property type="entry name" value="zf-C3HC4"/>
    <property type="match status" value="1"/>
</dbReference>
<gene>
    <name evidence="5" type="primary">WBGene00098748</name>
</gene>
<dbReference type="SUPFAM" id="SSF57850">
    <property type="entry name" value="RING/U-box"/>
    <property type="match status" value="1"/>
</dbReference>
<dbReference type="EnsemblMetazoa" id="PPA09194.1">
    <property type="protein sequence ID" value="PPA09194.1"/>
    <property type="gene ID" value="WBGene00098748"/>
</dbReference>
<evidence type="ECO:0000256" key="2">
    <source>
        <dbReference type="ARBA" id="ARBA00022771"/>
    </source>
</evidence>
<protein>
    <submittedName>
        <fullName evidence="5">Zf-C3HC4 domain-containing protein</fullName>
    </submittedName>
</protein>
<name>A0A2A6BKD8_PRIPA</name>
<keyword evidence="2" id="KW-0863">Zinc-finger</keyword>
<sequence length="196" mass="22130">MLGFCFAKHLRGARKLGSQTDGVAELSKQAEPICEFESNHSKETISNEFIARMCETFFCSVPDCESYAMGKEGFAAFESDQIPPVYLQCGHLCCRSCLLWLMENRLECPEVSEESVEVAIRDEPASAVINVNYTHRFFHRDASRVCASCSDSYEDWCRRFVLMCKFCDGAYHSVTPECKLQSFNDVISKHLKGGIS</sequence>
<dbReference type="InterPro" id="IPR013083">
    <property type="entry name" value="Znf_RING/FYVE/PHD"/>
</dbReference>
<evidence type="ECO:0000313" key="6">
    <source>
        <dbReference type="Proteomes" id="UP000005239"/>
    </source>
</evidence>
<proteinExistence type="predicted"/>
<keyword evidence="6" id="KW-1185">Reference proteome</keyword>
<dbReference type="InterPro" id="IPR018957">
    <property type="entry name" value="Znf_C3HC4_RING-type"/>
</dbReference>